<dbReference type="InterPro" id="IPR014352">
    <property type="entry name" value="FERM/acyl-CoA-bd_prot_sf"/>
</dbReference>
<feature type="region of interest" description="Disordered" evidence="4">
    <location>
        <begin position="399"/>
        <end position="486"/>
    </location>
</feature>
<dbReference type="Pfam" id="PF21989">
    <property type="entry name" value="RA_2"/>
    <property type="match status" value="1"/>
</dbReference>
<dbReference type="InterPro" id="IPR000299">
    <property type="entry name" value="FERM_domain"/>
</dbReference>
<feature type="region of interest" description="Disordered" evidence="4">
    <location>
        <begin position="231"/>
        <end position="269"/>
    </location>
</feature>
<evidence type="ECO:0008006" key="10">
    <source>
        <dbReference type="Google" id="ProtNLM"/>
    </source>
</evidence>
<dbReference type="FunFam" id="2.30.29.30:FF:000286">
    <property type="entry name" value="PH-protein kinase domain containing protein"/>
    <property type="match status" value="1"/>
</dbReference>
<keyword evidence="9" id="KW-1185">Reference proteome</keyword>
<dbReference type="GO" id="GO:0009887">
    <property type="term" value="P:animal organ morphogenesis"/>
    <property type="evidence" value="ECO:0007669"/>
    <property type="project" value="UniProtKB-ARBA"/>
</dbReference>
<dbReference type="InterPro" id="IPR000857">
    <property type="entry name" value="MyTH4_dom"/>
</dbReference>
<feature type="compositionally biased region" description="Low complexity" evidence="4">
    <location>
        <begin position="431"/>
        <end position="458"/>
    </location>
</feature>
<keyword evidence="2 3" id="KW-0175">Coiled coil</keyword>
<dbReference type="EMBL" id="CAXKWB010011369">
    <property type="protein sequence ID" value="CAL4101039.1"/>
    <property type="molecule type" value="Genomic_DNA"/>
</dbReference>
<keyword evidence="1" id="KW-0677">Repeat</keyword>
<dbReference type="SUPFAM" id="SSF50729">
    <property type="entry name" value="PH domain-like"/>
    <property type="match status" value="2"/>
</dbReference>
<feature type="compositionally biased region" description="Basic residues" evidence="4">
    <location>
        <begin position="157"/>
        <end position="166"/>
    </location>
</feature>
<dbReference type="CDD" id="cd00821">
    <property type="entry name" value="PH"/>
    <property type="match status" value="1"/>
</dbReference>
<feature type="compositionally biased region" description="Basic and acidic residues" evidence="4">
    <location>
        <begin position="295"/>
        <end position="317"/>
    </location>
</feature>
<feature type="domain" description="MyTH4" evidence="7">
    <location>
        <begin position="794"/>
        <end position="1004"/>
    </location>
</feature>
<dbReference type="Gene3D" id="1.20.80.10">
    <property type="match status" value="1"/>
</dbReference>
<dbReference type="Gene3D" id="3.10.20.90">
    <property type="entry name" value="Phosphatidylinositol 3-kinase Catalytic Subunit, Chain A, domain 1"/>
    <property type="match status" value="1"/>
</dbReference>
<dbReference type="InterPro" id="IPR019749">
    <property type="entry name" value="Band_41_domain"/>
</dbReference>
<feature type="compositionally biased region" description="Basic and acidic residues" evidence="4">
    <location>
        <begin position="107"/>
        <end position="118"/>
    </location>
</feature>
<evidence type="ECO:0000259" key="6">
    <source>
        <dbReference type="PROSITE" id="PS50057"/>
    </source>
</evidence>
<comment type="caution">
    <text evidence="8">The sequence shown here is derived from an EMBL/GenBank/DDBJ whole genome shotgun (WGS) entry which is preliminary data.</text>
</comment>
<feature type="region of interest" description="Disordered" evidence="4">
    <location>
        <begin position="285"/>
        <end position="387"/>
    </location>
</feature>
<accession>A0AAV2QVS8</accession>
<reference evidence="8 9" key="1">
    <citation type="submission" date="2024-05" db="EMBL/GenBank/DDBJ databases">
        <authorList>
            <person name="Wallberg A."/>
        </authorList>
    </citation>
    <scope>NUCLEOTIDE SEQUENCE [LARGE SCALE GENOMIC DNA]</scope>
</reference>
<dbReference type="PANTHER" id="PTHR22903:SF8">
    <property type="entry name" value="MAX-1A"/>
    <property type="match status" value="1"/>
</dbReference>
<feature type="compositionally biased region" description="Acidic residues" evidence="4">
    <location>
        <begin position="414"/>
        <end position="423"/>
    </location>
</feature>
<feature type="compositionally biased region" description="Basic and acidic residues" evidence="4">
    <location>
        <begin position="325"/>
        <end position="338"/>
    </location>
</feature>
<dbReference type="InterPro" id="IPR019748">
    <property type="entry name" value="FERM_central"/>
</dbReference>
<feature type="compositionally biased region" description="Basic and acidic residues" evidence="4">
    <location>
        <begin position="187"/>
        <end position="198"/>
    </location>
</feature>
<dbReference type="SUPFAM" id="SSF47031">
    <property type="entry name" value="Second domain of FERM"/>
    <property type="match status" value="1"/>
</dbReference>
<dbReference type="CDD" id="cd14473">
    <property type="entry name" value="FERM_B-lobe"/>
    <property type="match status" value="1"/>
</dbReference>
<dbReference type="InterPro" id="IPR035963">
    <property type="entry name" value="FERM_2"/>
</dbReference>
<gene>
    <name evidence="8" type="ORF">MNOR_LOCUS16928</name>
</gene>
<protein>
    <recommendedName>
        <fullName evidence="10">Pleckstrin homology domain-containing family H member 1</fullName>
    </recommendedName>
</protein>
<feature type="region of interest" description="Disordered" evidence="4">
    <location>
        <begin position="1346"/>
        <end position="1374"/>
    </location>
</feature>
<dbReference type="GO" id="GO:0005856">
    <property type="term" value="C:cytoskeleton"/>
    <property type="evidence" value="ECO:0007669"/>
    <property type="project" value="InterPro"/>
</dbReference>
<dbReference type="GO" id="GO:0048731">
    <property type="term" value="P:system development"/>
    <property type="evidence" value="ECO:0007669"/>
    <property type="project" value="UniProtKB-ARBA"/>
</dbReference>
<evidence type="ECO:0000313" key="9">
    <source>
        <dbReference type="Proteomes" id="UP001497623"/>
    </source>
</evidence>
<dbReference type="PROSITE" id="PS51016">
    <property type="entry name" value="MYTH4"/>
    <property type="match status" value="1"/>
</dbReference>
<sequence length="1402" mass="156089">MEQRAQWNSFSGETLEDTEKLNRFNDDTDDKEVVISNLASQVEEQRALRLQDARKVEAKAAKIKDWVTNKLKELEEQNTHLREQNAKCNVQLELLRGRLHHLSSLHTDQRDRETEDSSRGSYEGSHPDSDESLADRLHNQNYLPSRPATLGREQRSKSRSPGRLRRASLSDSDSNYAGLIHNTRSPSTEKRSNRDSRVDSGSVDMETPQSLSPKSPLEAMLKSLTQSTSNLTGMSNRIEDPCDSPRKPVPQPRTKHLKKGNNLSGYTSKSADSLDLVLDGLNNTDGSKSSHKSHSRDSCLSDDGHRSRAQDEGHDYSEIYTPSKEQTKWLESEGKGEKPPTPPLHRFPSWESRIYQVAQEGLSGVDAKSTSSRESRSQSSGLGSYPEIHVPVYAAVKGRASQIRSVPFTGDSSDSSDGEEPCEGTDSRGLSSHTPSSSAESSSSSPSKSKTSSISPAKFSGSSPSKSVRRDMSFESGTSDDYAVPPDARSEIRVDAAGSLDPSTHLNTGGNVSVMSARTSCVDTTTNTLTSTSLNVLSPRRENSLEKSGYLTKLGGKLKTWKKRYFILKDGTLTYWKSQGDIHRKPAGQITLTDTCRVTRSEGAHTFEVNTGKKTYYLTADNTALVEDWVKVLQNVLRRLATRLLLNSEDSKPTLQGWLTKVKHGHPRRCWCMLIGKMFIYFKNPSDQIPIGQINMRDAQVEEVEKVSDSEGEECGEDEIPKEELTIGIFPSHQGPTYLIMPNKQEKDAWLYHLTIVSGGGPNAGTQYEQLVQKLMELEADPNCVLWRHPMLLYSKEAITSPLSSLPSTQLQVEAIKLFKSCQLFTSVLIDSSGIDYHVVLCQNALQQCLTYPELQSELFSGLIKQTSKHIQAKPGVQVTKTINKIKHSRNLLFSATQSLFLCDSSGAQKASPTLGQPLAVDPKLNPPSFTFIQGWQFLALSVSLFIPKNNKLLWYLKLHLQRNADTKTEAGKYAAYCQRALERSHEIGGREAKPSRMEVLSILLKNPYHHSLPHAIPVHFINGTYQVIGFDGSTTIDEFLESLNHEIVCRDVHQSGFALFSDDPIEKELEHCLNHNAKLCDVISKWETALREKGSGKFENTKVIRLLFKSRLYCRAASKHETDKEKLFLCYQTNQQIQLGKFPITRELALELATLMSQIDMGEVNSEKSRSSGSSGPSTAHVLQAFNKFYPPRYKDNLSEDEKKSLLENLQEKWVGLRGRSQNDCVRIYLTCTRKWPYFGATLFPAKTTIAETEATPVWVAVSEDAITLLDNTSMQPIARYAYNSVVTFGGCQEDFMLVVHSVEEDSSGHQMGTQKLLLCMNKPKILELTLLIADYMNALGRPVPGTPLTGTLTRHGSRRSGHSHMTPLPPGQPDIIKMASEVEAKVDEITSGIHSDSSIV</sequence>
<feature type="domain" description="PH" evidence="5">
    <location>
        <begin position="544"/>
        <end position="638"/>
    </location>
</feature>
<feature type="compositionally biased region" description="Basic and acidic residues" evidence="4">
    <location>
        <begin position="125"/>
        <end position="138"/>
    </location>
</feature>
<evidence type="ECO:0000313" key="8">
    <source>
        <dbReference type="EMBL" id="CAL4101039.1"/>
    </source>
</evidence>
<dbReference type="Gene3D" id="2.30.29.30">
    <property type="entry name" value="Pleckstrin-homology domain (PH domain)/Phosphotyrosine-binding domain (PTB)"/>
    <property type="match status" value="3"/>
</dbReference>
<dbReference type="CDD" id="cd17094">
    <property type="entry name" value="FERM_F1_Max1_like"/>
    <property type="match status" value="1"/>
</dbReference>
<feature type="compositionally biased region" description="Basic and acidic residues" evidence="4">
    <location>
        <begin position="237"/>
        <end position="246"/>
    </location>
</feature>
<organism evidence="8 9">
    <name type="scientific">Meganyctiphanes norvegica</name>
    <name type="common">Northern krill</name>
    <name type="synonym">Thysanopoda norvegica</name>
    <dbReference type="NCBI Taxonomy" id="48144"/>
    <lineage>
        <taxon>Eukaryota</taxon>
        <taxon>Metazoa</taxon>
        <taxon>Ecdysozoa</taxon>
        <taxon>Arthropoda</taxon>
        <taxon>Crustacea</taxon>
        <taxon>Multicrustacea</taxon>
        <taxon>Malacostraca</taxon>
        <taxon>Eumalacostraca</taxon>
        <taxon>Eucarida</taxon>
        <taxon>Euphausiacea</taxon>
        <taxon>Euphausiidae</taxon>
        <taxon>Meganyctiphanes</taxon>
    </lineage>
</organism>
<feature type="domain" description="FERM" evidence="6">
    <location>
        <begin position="1015"/>
        <end position="1345"/>
    </location>
</feature>
<evidence type="ECO:0000256" key="3">
    <source>
        <dbReference type="SAM" id="Coils"/>
    </source>
</evidence>
<dbReference type="InterPro" id="IPR011993">
    <property type="entry name" value="PH-like_dom_sf"/>
</dbReference>
<dbReference type="Pfam" id="PF00169">
    <property type="entry name" value="PH"/>
    <property type="match status" value="2"/>
</dbReference>
<dbReference type="InterPro" id="IPR038185">
    <property type="entry name" value="MyTH4_dom_sf"/>
</dbReference>
<dbReference type="Gene3D" id="1.25.40.530">
    <property type="entry name" value="MyTH4 domain"/>
    <property type="match status" value="1"/>
</dbReference>
<dbReference type="CDD" id="cd13282">
    <property type="entry name" value="PH1_PLEKHH1_PLEKHH2"/>
    <property type="match status" value="1"/>
</dbReference>
<dbReference type="PROSITE" id="PS50003">
    <property type="entry name" value="PH_DOMAIN"/>
    <property type="match status" value="2"/>
</dbReference>
<dbReference type="Proteomes" id="UP001497623">
    <property type="component" value="Unassembled WGS sequence"/>
</dbReference>
<dbReference type="SMART" id="SM00139">
    <property type="entry name" value="MyTH4"/>
    <property type="match status" value="1"/>
</dbReference>
<dbReference type="Pfam" id="PF00784">
    <property type="entry name" value="MyTH4"/>
    <property type="match status" value="1"/>
</dbReference>
<evidence type="ECO:0000259" key="7">
    <source>
        <dbReference type="PROSITE" id="PS51016"/>
    </source>
</evidence>
<dbReference type="PROSITE" id="PS50057">
    <property type="entry name" value="FERM_3"/>
    <property type="match status" value="1"/>
</dbReference>
<name>A0AAV2QVS8_MEGNR</name>
<evidence type="ECO:0000256" key="2">
    <source>
        <dbReference type="ARBA" id="ARBA00023054"/>
    </source>
</evidence>
<feature type="coiled-coil region" evidence="3">
    <location>
        <begin position="64"/>
        <end position="91"/>
    </location>
</feature>
<dbReference type="Pfam" id="PF00373">
    <property type="entry name" value="FERM_M"/>
    <property type="match status" value="1"/>
</dbReference>
<evidence type="ECO:0000259" key="5">
    <source>
        <dbReference type="PROSITE" id="PS50003"/>
    </source>
</evidence>
<evidence type="ECO:0000256" key="4">
    <source>
        <dbReference type="SAM" id="MobiDB-lite"/>
    </source>
</evidence>
<evidence type="ECO:0000256" key="1">
    <source>
        <dbReference type="ARBA" id="ARBA00022737"/>
    </source>
</evidence>
<feature type="compositionally biased region" description="Low complexity" evidence="4">
    <location>
        <begin position="1346"/>
        <end position="1356"/>
    </location>
</feature>
<dbReference type="SMART" id="SM00295">
    <property type="entry name" value="B41"/>
    <property type="match status" value="1"/>
</dbReference>
<dbReference type="InterPro" id="IPR001849">
    <property type="entry name" value="PH_domain"/>
</dbReference>
<feature type="region of interest" description="Disordered" evidence="4">
    <location>
        <begin position="104"/>
        <end position="216"/>
    </location>
</feature>
<dbReference type="GO" id="GO:0071944">
    <property type="term" value="C:cell periphery"/>
    <property type="evidence" value="ECO:0007669"/>
    <property type="project" value="UniProtKB-ARBA"/>
</dbReference>
<proteinExistence type="predicted"/>
<feature type="domain" description="PH" evidence="5">
    <location>
        <begin position="652"/>
        <end position="759"/>
    </location>
</feature>
<dbReference type="SMART" id="SM00233">
    <property type="entry name" value="PH"/>
    <property type="match status" value="2"/>
</dbReference>
<dbReference type="PANTHER" id="PTHR22903">
    <property type="entry name" value="PLEKHH PROTEIN"/>
    <property type="match status" value="1"/>
</dbReference>